<evidence type="ECO:0008006" key="4">
    <source>
        <dbReference type="Google" id="ProtNLM"/>
    </source>
</evidence>
<keyword evidence="1" id="KW-0732">Signal</keyword>
<dbReference type="Gramene" id="PRQ36435">
    <property type="protein sequence ID" value="PRQ36435"/>
    <property type="gene ID" value="RchiOBHm_Chr4g0391531"/>
</dbReference>
<feature type="chain" id="PRO_5015173552" description="Secreted protein" evidence="1">
    <location>
        <begin position="22"/>
        <end position="78"/>
    </location>
</feature>
<gene>
    <name evidence="2" type="ORF">RchiOBHm_Chr4g0391531</name>
</gene>
<dbReference type="EMBL" id="PDCK01000042">
    <property type="protein sequence ID" value="PRQ36435.1"/>
    <property type="molecule type" value="Genomic_DNA"/>
</dbReference>
<proteinExistence type="predicted"/>
<feature type="signal peptide" evidence="1">
    <location>
        <begin position="1"/>
        <end position="21"/>
    </location>
</feature>
<evidence type="ECO:0000313" key="2">
    <source>
        <dbReference type="EMBL" id="PRQ36435.1"/>
    </source>
</evidence>
<evidence type="ECO:0000313" key="3">
    <source>
        <dbReference type="Proteomes" id="UP000238479"/>
    </source>
</evidence>
<comment type="caution">
    <text evidence="2">The sequence shown here is derived from an EMBL/GenBank/DDBJ whole genome shotgun (WGS) entry which is preliminary data.</text>
</comment>
<organism evidence="2 3">
    <name type="scientific">Rosa chinensis</name>
    <name type="common">China rose</name>
    <dbReference type="NCBI Taxonomy" id="74649"/>
    <lineage>
        <taxon>Eukaryota</taxon>
        <taxon>Viridiplantae</taxon>
        <taxon>Streptophyta</taxon>
        <taxon>Embryophyta</taxon>
        <taxon>Tracheophyta</taxon>
        <taxon>Spermatophyta</taxon>
        <taxon>Magnoliopsida</taxon>
        <taxon>eudicotyledons</taxon>
        <taxon>Gunneridae</taxon>
        <taxon>Pentapetalae</taxon>
        <taxon>rosids</taxon>
        <taxon>fabids</taxon>
        <taxon>Rosales</taxon>
        <taxon>Rosaceae</taxon>
        <taxon>Rosoideae</taxon>
        <taxon>Rosoideae incertae sedis</taxon>
        <taxon>Rosa</taxon>
    </lineage>
</organism>
<protein>
    <recommendedName>
        <fullName evidence="4">Secreted protein</fullName>
    </recommendedName>
</protein>
<name>A0A2P6QQG7_ROSCH</name>
<reference evidence="2 3" key="1">
    <citation type="journal article" date="2018" name="Nat. Genet.">
        <title>The Rosa genome provides new insights in the design of modern roses.</title>
        <authorList>
            <person name="Bendahmane M."/>
        </authorList>
    </citation>
    <scope>NUCLEOTIDE SEQUENCE [LARGE SCALE GENOMIC DNA]</scope>
    <source>
        <strain evidence="3">cv. Old Blush</strain>
    </source>
</reference>
<dbReference type="AlphaFoldDB" id="A0A2P6QQG7"/>
<dbReference type="Proteomes" id="UP000238479">
    <property type="component" value="Chromosome 4"/>
</dbReference>
<accession>A0A2P6QQG7</accession>
<keyword evidence="3" id="KW-1185">Reference proteome</keyword>
<evidence type="ECO:0000256" key="1">
    <source>
        <dbReference type="SAM" id="SignalP"/>
    </source>
</evidence>
<sequence>MVSTEIVGVWILKSDLVLVLARHCPEPTHPTLVGLEPLAAIVPAGCRPRRGFLHCYLAHQQQLQNPCRRCDPSPLSLH</sequence>